<evidence type="ECO:0000313" key="12">
    <source>
        <dbReference type="EMBL" id="AKV80934.1"/>
    </source>
</evidence>
<evidence type="ECO:0000256" key="4">
    <source>
        <dbReference type="ARBA" id="ARBA00022801"/>
    </source>
</evidence>
<reference evidence="8 14" key="1">
    <citation type="journal article" date="2014" name="J. Bacteriol.">
        <title>Role of an Archaeal PitA Transporter in the Copper and Arsenic Resistance of Metallosphaera sedula, an Extreme Thermoacidophile.</title>
        <authorList>
            <person name="McCarthy S."/>
            <person name="Ai C."/>
            <person name="Wheaton G."/>
            <person name="Tevatia R."/>
            <person name="Eckrich V."/>
            <person name="Kelly R."/>
            <person name="Blum P."/>
        </authorList>
    </citation>
    <scope>NUCLEOTIDE SEQUENCE [LARGE SCALE GENOMIC DNA]</scope>
    <source>
        <strain evidence="8 14">CuR1</strain>
    </source>
</reference>
<reference evidence="16 17" key="2">
    <citation type="journal article" date="2015" name="Genome Announc.">
        <title>Complete Genome Sequences of Evolved Arsenate-Resistant Metallosphaera sedula Strains.</title>
        <authorList>
            <person name="Ai C."/>
            <person name="McCarthy S."/>
            <person name="Schackwitz W."/>
            <person name="Martin J."/>
            <person name="Lipzen A."/>
            <person name="Blum P."/>
        </authorList>
    </citation>
    <scope>NUCLEOTIDE SEQUENCE [LARGE SCALE GENOMIC DNA]</scope>
    <source>
        <strain evidence="11 17">ARS120-1</strain>
        <strain evidence="12 16">ARS120-2</strain>
        <strain evidence="9 19">ARS50-1</strain>
        <strain evidence="10 18">ARS50-2</strain>
    </source>
</reference>
<dbReference type="GO" id="GO:0003676">
    <property type="term" value="F:nucleic acid binding"/>
    <property type="evidence" value="ECO:0007669"/>
    <property type="project" value="InterPro"/>
</dbReference>
<dbReference type="EMBL" id="CP012176">
    <property type="protein sequence ID" value="AKV83175.1"/>
    <property type="molecule type" value="Genomic_DNA"/>
</dbReference>
<dbReference type="PANTHER" id="PTHR43219:SF1">
    <property type="entry name" value="CRISPR-ASSOCIATED ENDONUCLEASE CAS1"/>
    <property type="match status" value="1"/>
</dbReference>
<dbReference type="GO" id="GO:0046872">
    <property type="term" value="F:metal ion binding"/>
    <property type="evidence" value="ECO:0007669"/>
    <property type="project" value="UniProtKB-KW"/>
</dbReference>
<evidence type="ECO:0000313" key="8">
    <source>
        <dbReference type="EMBL" id="AIM27316.1"/>
    </source>
</evidence>
<dbReference type="Proteomes" id="UP000062398">
    <property type="component" value="Chromosome"/>
</dbReference>
<dbReference type="PATRIC" id="fig|43687.5.peg.1263"/>
<dbReference type="GO" id="GO:0051607">
    <property type="term" value="P:defense response to virus"/>
    <property type="evidence" value="ECO:0007669"/>
    <property type="project" value="UniProtKB-KW"/>
</dbReference>
<keyword evidence="6" id="KW-0051">Antiviral defense</keyword>
<dbReference type="Proteomes" id="UP000061362">
    <property type="component" value="Chromosome"/>
</dbReference>
<evidence type="ECO:0000256" key="3">
    <source>
        <dbReference type="ARBA" id="ARBA00022759"/>
    </source>
</evidence>
<dbReference type="Proteomes" id="UP000029084">
    <property type="component" value="Chromosome"/>
</dbReference>
<evidence type="ECO:0000313" key="16">
    <source>
        <dbReference type="Proteomes" id="UP000061362"/>
    </source>
</evidence>
<evidence type="ECO:0000313" key="10">
    <source>
        <dbReference type="EMBL" id="AKV76437.1"/>
    </source>
</evidence>
<evidence type="ECO:0000256" key="1">
    <source>
        <dbReference type="ARBA" id="ARBA00022722"/>
    </source>
</evidence>
<dbReference type="AlphaFoldDB" id="A0A088E4R9"/>
<evidence type="ECO:0000313" key="18">
    <source>
        <dbReference type="Proteomes" id="UP000062475"/>
    </source>
</evidence>
<dbReference type="EMBL" id="CP012175">
    <property type="protein sequence ID" value="AKV80934.1"/>
    <property type="molecule type" value="Genomic_DNA"/>
</dbReference>
<dbReference type="InterPro" id="IPR002729">
    <property type="entry name" value="CRISPR-assoc_Cas1"/>
</dbReference>
<keyword evidence="5" id="KW-0460">Magnesium</keyword>
<keyword evidence="3" id="KW-0255">Endonuclease</keyword>
<dbReference type="EMBL" id="CP008822">
    <property type="protein sequence ID" value="AIM27316.1"/>
    <property type="molecule type" value="Genomic_DNA"/>
</dbReference>
<evidence type="ECO:0000313" key="11">
    <source>
        <dbReference type="EMBL" id="AKV78689.1"/>
    </source>
</evidence>
<dbReference type="Proteomes" id="UP000062475">
    <property type="component" value="Chromosome"/>
</dbReference>
<evidence type="ECO:0000256" key="2">
    <source>
        <dbReference type="ARBA" id="ARBA00022723"/>
    </source>
</evidence>
<dbReference type="GO" id="GO:0004520">
    <property type="term" value="F:DNA endonuclease activity"/>
    <property type="evidence" value="ECO:0007669"/>
    <property type="project" value="InterPro"/>
</dbReference>
<dbReference type="EMBL" id="CP012173">
    <property type="protein sequence ID" value="AKV76437.1"/>
    <property type="molecule type" value="Genomic_DNA"/>
</dbReference>
<evidence type="ECO:0000313" key="15">
    <source>
        <dbReference type="Proteomes" id="UP000056255"/>
    </source>
</evidence>
<dbReference type="Pfam" id="PF01867">
    <property type="entry name" value="Cas_Cas1"/>
    <property type="match status" value="1"/>
</dbReference>
<evidence type="ECO:0000256" key="6">
    <source>
        <dbReference type="ARBA" id="ARBA00023118"/>
    </source>
</evidence>
<evidence type="ECO:0000313" key="13">
    <source>
        <dbReference type="EMBL" id="AKV83175.1"/>
    </source>
</evidence>
<dbReference type="EMBL" id="CP012174">
    <property type="protein sequence ID" value="AKV78689.1"/>
    <property type="molecule type" value="Genomic_DNA"/>
</dbReference>
<dbReference type="RefSeq" id="WP_012021117.1">
    <property type="nucleotide sequence ID" value="NZ_AP019770.1"/>
</dbReference>
<dbReference type="InterPro" id="IPR042211">
    <property type="entry name" value="CRISPR-assoc_Cas1_N"/>
</dbReference>
<reference evidence="13 15" key="3">
    <citation type="submission" date="2015-07" db="EMBL/GenBank/DDBJ databases">
        <title>Physiological, transcriptional responses and genome re-sequencing of acid resistant extremely thermoacidophilic Metallosphaera sedula SARC-M1.</title>
        <authorList>
            <person name="Ai C."/>
            <person name="McCarthy S."/>
            <person name="Eckrich V."/>
            <person name="Rudrappa D."/>
            <person name="Qiu G."/>
            <person name="Blum P."/>
        </authorList>
    </citation>
    <scope>NUCLEOTIDE SEQUENCE [LARGE SCALE GENOMIC DNA]</scope>
    <source>
        <strain evidence="13 15">SARC-M1</strain>
    </source>
</reference>
<dbReference type="Proteomes" id="UP000056255">
    <property type="component" value="Chromosome"/>
</dbReference>
<name>A0A088E4R9_9CREN</name>
<dbReference type="Gene3D" id="3.100.10.20">
    <property type="entry name" value="CRISPR-associated endonuclease Cas1, N-terminal domain"/>
    <property type="match status" value="1"/>
</dbReference>
<dbReference type="GO" id="GO:0043571">
    <property type="term" value="P:maintenance of CRISPR repeat elements"/>
    <property type="evidence" value="ECO:0007669"/>
    <property type="project" value="InterPro"/>
</dbReference>
<organism evidence="8 14">
    <name type="scientific">Metallosphaera sedula</name>
    <dbReference type="NCBI Taxonomy" id="43687"/>
    <lineage>
        <taxon>Archaea</taxon>
        <taxon>Thermoproteota</taxon>
        <taxon>Thermoprotei</taxon>
        <taxon>Sulfolobales</taxon>
        <taxon>Sulfolobaceae</taxon>
        <taxon>Metallosphaera</taxon>
    </lineage>
</organism>
<keyword evidence="7" id="KW-0464">Manganese</keyword>
<gene>
    <name evidence="8" type="ORF">HA72_1169</name>
    <name evidence="9" type="ORF">MsedA_1185</name>
    <name evidence="10" type="ORF">MsedB_1187</name>
    <name evidence="11" type="ORF">MsedC_1185</name>
    <name evidence="12" type="ORF">MsedD_1186</name>
    <name evidence="13" type="ORF">MsedE_1188</name>
</gene>
<protein>
    <submittedName>
        <fullName evidence="8">Uncharacterized protein predicted to be involved in DNA repair-like protein</fullName>
    </submittedName>
</protein>
<keyword evidence="2" id="KW-0479">Metal-binding</keyword>
<dbReference type="GeneID" id="91755656"/>
<evidence type="ECO:0000313" key="19">
    <source>
        <dbReference type="Proteomes" id="UP000068832"/>
    </source>
</evidence>
<proteinExistence type="predicted"/>
<dbReference type="PANTHER" id="PTHR43219">
    <property type="entry name" value="CRISPR-ASSOCIATED ENDONUCLEASE CAS1"/>
    <property type="match status" value="1"/>
</dbReference>
<keyword evidence="1" id="KW-0540">Nuclease</keyword>
<dbReference type="EMBL" id="CP012172">
    <property type="protein sequence ID" value="AKV74198.1"/>
    <property type="molecule type" value="Genomic_DNA"/>
</dbReference>
<evidence type="ECO:0000256" key="7">
    <source>
        <dbReference type="ARBA" id="ARBA00023211"/>
    </source>
</evidence>
<dbReference type="InterPro" id="IPR019858">
    <property type="entry name" value="CRISPR-assoc_Cas1_HMARI/TNEAP"/>
</dbReference>
<accession>A0A088E4R9</accession>
<dbReference type="Proteomes" id="UP000068832">
    <property type="component" value="Chromosome"/>
</dbReference>
<dbReference type="GO" id="GO:0016787">
    <property type="term" value="F:hydrolase activity"/>
    <property type="evidence" value="ECO:0007669"/>
    <property type="project" value="UniProtKB-KW"/>
</dbReference>
<evidence type="ECO:0000313" key="17">
    <source>
        <dbReference type="Proteomes" id="UP000062398"/>
    </source>
</evidence>
<evidence type="ECO:0000313" key="9">
    <source>
        <dbReference type="EMBL" id="AKV74198.1"/>
    </source>
</evidence>
<evidence type="ECO:0000256" key="5">
    <source>
        <dbReference type="ARBA" id="ARBA00022842"/>
    </source>
</evidence>
<keyword evidence="4" id="KW-0378">Hydrolase</keyword>
<sequence length="93" mass="10726">MKRIFITSSRTLKRKSNTIAFITNDGTRYVPYTEVESIYVLGEVNLNKRFLSFLSKAKIPIHFFSSRGRYLGSYLPSTHHVSGYLILKQVEHG</sequence>
<dbReference type="OrthoDB" id="2216at2157"/>
<evidence type="ECO:0000313" key="14">
    <source>
        <dbReference type="Proteomes" id="UP000029084"/>
    </source>
</evidence>